<dbReference type="EMBL" id="CP102173">
    <property type="protein sequence ID" value="UUP13974.1"/>
    <property type="molecule type" value="Genomic_DNA"/>
</dbReference>
<keyword evidence="1" id="KW-1133">Transmembrane helix</keyword>
<keyword evidence="1" id="KW-0812">Transmembrane</keyword>
<dbReference type="RefSeq" id="WP_232403122.1">
    <property type="nucleotide sequence ID" value="NZ_CP102173.1"/>
</dbReference>
<dbReference type="Proteomes" id="UP001316184">
    <property type="component" value="Chromosome"/>
</dbReference>
<sequence>MQNTNTPSAPKSEPRRRVRTDLTAGGMLLAIVIGGNLLWQASDAGVVAAIAGR</sequence>
<reference evidence="2 3" key="1">
    <citation type="submission" date="2022-08" db="EMBL/GenBank/DDBJ databases">
        <title>novel species in genus Aeromicrobium.</title>
        <authorList>
            <person name="Ye L."/>
        </authorList>
    </citation>
    <scope>NUCLEOTIDE SEQUENCE [LARGE SCALE GENOMIC DNA]</scope>
    <source>
        <strain evidence="3">zg-Y1379</strain>
    </source>
</reference>
<evidence type="ECO:0000256" key="1">
    <source>
        <dbReference type="SAM" id="Phobius"/>
    </source>
</evidence>
<proteinExistence type="predicted"/>
<evidence type="ECO:0000313" key="3">
    <source>
        <dbReference type="Proteomes" id="UP001316184"/>
    </source>
</evidence>
<keyword evidence="3" id="KW-1185">Reference proteome</keyword>
<accession>A0ABY5MA26</accession>
<gene>
    <name evidence="2" type="ORF">NQV15_01300</name>
</gene>
<protein>
    <submittedName>
        <fullName evidence="2">Uncharacterized protein</fullName>
    </submittedName>
</protein>
<keyword evidence="1" id="KW-0472">Membrane</keyword>
<feature type="transmembrane region" description="Helical" evidence="1">
    <location>
        <begin position="21"/>
        <end position="39"/>
    </location>
</feature>
<name>A0ABY5MA26_9ACTN</name>
<evidence type="ECO:0000313" key="2">
    <source>
        <dbReference type="EMBL" id="UUP13974.1"/>
    </source>
</evidence>
<organism evidence="2 3">
    <name type="scientific">Aeromicrobium wangtongii</name>
    <dbReference type="NCBI Taxonomy" id="2969247"/>
    <lineage>
        <taxon>Bacteria</taxon>
        <taxon>Bacillati</taxon>
        <taxon>Actinomycetota</taxon>
        <taxon>Actinomycetes</taxon>
        <taxon>Propionibacteriales</taxon>
        <taxon>Nocardioidaceae</taxon>
        <taxon>Aeromicrobium</taxon>
    </lineage>
</organism>